<dbReference type="PANTHER" id="PTHR43806">
    <property type="entry name" value="PEPTIDASE S8"/>
    <property type="match status" value="1"/>
</dbReference>
<feature type="signal peptide" evidence="6">
    <location>
        <begin position="1"/>
        <end position="25"/>
    </location>
</feature>
<evidence type="ECO:0000259" key="8">
    <source>
        <dbReference type="Pfam" id="PF22148"/>
    </source>
</evidence>
<gene>
    <name evidence="9" type="ORF">AUC43_19085</name>
</gene>
<dbReference type="GO" id="GO:0006508">
    <property type="term" value="P:proteolysis"/>
    <property type="evidence" value="ECO:0007669"/>
    <property type="project" value="UniProtKB-KW"/>
</dbReference>
<dbReference type="PROSITE" id="PS00137">
    <property type="entry name" value="SUBTILASE_HIS"/>
    <property type="match status" value="1"/>
</dbReference>
<dbReference type="PANTHER" id="PTHR43806:SF11">
    <property type="entry name" value="CEREVISIN-RELATED"/>
    <property type="match status" value="1"/>
</dbReference>
<dbReference type="SUPFAM" id="SSF52743">
    <property type="entry name" value="Subtilisin-like"/>
    <property type="match status" value="1"/>
</dbReference>
<dbReference type="STRING" id="1411621.AUC43_19085"/>
<keyword evidence="4 5" id="KW-0720">Serine protease</keyword>
<dbReference type="PRINTS" id="PR00723">
    <property type="entry name" value="SUBTILISIN"/>
</dbReference>
<evidence type="ECO:0000313" key="9">
    <source>
        <dbReference type="EMBL" id="ALW86998.1"/>
    </source>
</evidence>
<name>A0A0U3SLG0_9BACT</name>
<proteinExistence type="inferred from homology"/>
<accession>A0A0U3SLG0</accession>
<evidence type="ECO:0000256" key="4">
    <source>
        <dbReference type="ARBA" id="ARBA00022825"/>
    </source>
</evidence>
<evidence type="ECO:0000256" key="3">
    <source>
        <dbReference type="ARBA" id="ARBA00022801"/>
    </source>
</evidence>
<dbReference type="PROSITE" id="PS00138">
    <property type="entry name" value="SUBTILASE_SER"/>
    <property type="match status" value="1"/>
</dbReference>
<feature type="chain" id="PRO_5006845135" evidence="6">
    <location>
        <begin position="26"/>
        <end position="464"/>
    </location>
</feature>
<dbReference type="InterPro" id="IPR050131">
    <property type="entry name" value="Peptidase_S8_subtilisin-like"/>
</dbReference>
<feature type="domain" description="Peptidase S8/S53" evidence="7">
    <location>
        <begin position="173"/>
        <end position="444"/>
    </location>
</feature>
<evidence type="ECO:0000259" key="7">
    <source>
        <dbReference type="Pfam" id="PF00082"/>
    </source>
</evidence>
<protein>
    <submittedName>
        <fullName evidence="9">Peptidase S8</fullName>
    </submittedName>
</protein>
<dbReference type="Pfam" id="PF00082">
    <property type="entry name" value="Peptidase_S8"/>
    <property type="match status" value="1"/>
</dbReference>
<dbReference type="PROSITE" id="PS51892">
    <property type="entry name" value="SUBTILASE"/>
    <property type="match status" value="1"/>
</dbReference>
<evidence type="ECO:0000256" key="5">
    <source>
        <dbReference type="PROSITE-ProRule" id="PRU01240"/>
    </source>
</evidence>
<keyword evidence="10" id="KW-1185">Reference proteome</keyword>
<dbReference type="InterPro" id="IPR015500">
    <property type="entry name" value="Peptidase_S8_subtilisin-rel"/>
</dbReference>
<keyword evidence="3 5" id="KW-0378">Hydrolase</keyword>
<dbReference type="KEGG" id="hyg:AUC43_19085"/>
<feature type="active site" description="Charge relay system" evidence="5">
    <location>
        <position position="180"/>
    </location>
</feature>
<dbReference type="CDD" id="cd07473">
    <property type="entry name" value="Peptidases_S8_Subtilisin_like"/>
    <property type="match status" value="1"/>
</dbReference>
<dbReference type="EMBL" id="CP013909">
    <property type="protein sequence ID" value="ALW86998.1"/>
    <property type="molecule type" value="Genomic_DNA"/>
</dbReference>
<dbReference type="PROSITE" id="PS51257">
    <property type="entry name" value="PROKAR_LIPOPROTEIN"/>
    <property type="match status" value="1"/>
</dbReference>
<dbReference type="InterPro" id="IPR023828">
    <property type="entry name" value="Peptidase_S8_Ser-AS"/>
</dbReference>
<feature type="active site" description="Charge relay system" evidence="5">
    <location>
        <position position="240"/>
    </location>
</feature>
<comment type="similarity">
    <text evidence="1 5">Belongs to the peptidase S8 family.</text>
</comment>
<dbReference type="InterPro" id="IPR034204">
    <property type="entry name" value="PfSUB1-like_cat_dom"/>
</dbReference>
<organism evidence="9 10">
    <name type="scientific">Hymenobacter sedentarius</name>
    <dbReference type="NCBI Taxonomy" id="1411621"/>
    <lineage>
        <taxon>Bacteria</taxon>
        <taxon>Pseudomonadati</taxon>
        <taxon>Bacteroidota</taxon>
        <taxon>Cytophagia</taxon>
        <taxon>Cytophagales</taxon>
        <taxon>Hymenobacteraceae</taxon>
        <taxon>Hymenobacter</taxon>
    </lineage>
</organism>
<dbReference type="Pfam" id="PF22148">
    <property type="entry name" value="Fervidolysin_NPro-like"/>
    <property type="match status" value="1"/>
</dbReference>
<feature type="domain" description="Fervidolysin-like N-terminal prodomain" evidence="8">
    <location>
        <begin position="50"/>
        <end position="129"/>
    </location>
</feature>
<dbReference type="RefSeq" id="WP_068197525.1">
    <property type="nucleotide sequence ID" value="NZ_CP013909.1"/>
</dbReference>
<evidence type="ECO:0000256" key="1">
    <source>
        <dbReference type="ARBA" id="ARBA00011073"/>
    </source>
</evidence>
<dbReference type="Proteomes" id="UP000059542">
    <property type="component" value="Chromosome"/>
</dbReference>
<dbReference type="InterPro" id="IPR000209">
    <property type="entry name" value="Peptidase_S8/S53_dom"/>
</dbReference>
<evidence type="ECO:0000256" key="6">
    <source>
        <dbReference type="SAM" id="SignalP"/>
    </source>
</evidence>
<sequence>MKFNYPALTGKPLMAAALFSAFALASCEKNVESPASTVSTVTSSADAYGQPGVNYVANEVLVKFKAGTSATARAAALSRVNGQVAETILTKAMQRAGEKEALLLVRTPLAAAEAIGRLRGEEVEYAEPNYIYTHSAATNDTYVANGSLWGMDGNVYGSQASTAWAAGHTGSASVVLGVIDEGIQFDHPDLTGQVWTNPFDPADGVDNDNNGYIDDIHGWDFDGNNNSIYDGGTNGGVDDHGTHVSGTIGAKANNGQGVAGMNWSTTLISCKFLGRRGGTTANAVKAVDYLNDLKTRHSMNIVASNNSWGGGGFSQALYDAVNRANTQNILFVAAAGNGGSDGVGDDNDAVASYPSNMDLPNVIAVAAITSGGAKSSFSNYGATTVDLGAPGSGIWSSTAYSIYESYNGTSMATPHVTGAVALYASTHPGSSAATIKNAILSSTTPTPSLTGKCVTGGRLNVSTF</sequence>
<dbReference type="AlphaFoldDB" id="A0A0U3SLG0"/>
<evidence type="ECO:0000256" key="2">
    <source>
        <dbReference type="ARBA" id="ARBA00022670"/>
    </source>
</evidence>
<dbReference type="Gene3D" id="3.40.50.200">
    <property type="entry name" value="Peptidase S8/S53 domain"/>
    <property type="match status" value="1"/>
</dbReference>
<feature type="active site" description="Charge relay system" evidence="5">
    <location>
        <position position="410"/>
    </location>
</feature>
<dbReference type="GO" id="GO:0004252">
    <property type="term" value="F:serine-type endopeptidase activity"/>
    <property type="evidence" value="ECO:0007669"/>
    <property type="project" value="UniProtKB-UniRule"/>
</dbReference>
<keyword evidence="2 5" id="KW-0645">Protease</keyword>
<dbReference type="InterPro" id="IPR036852">
    <property type="entry name" value="Peptidase_S8/S53_dom_sf"/>
</dbReference>
<keyword evidence="6" id="KW-0732">Signal</keyword>
<reference evidence="9 10" key="1">
    <citation type="submission" date="2015-12" db="EMBL/GenBank/DDBJ databases">
        <authorList>
            <person name="Shamseldin A."/>
            <person name="Moawad H."/>
            <person name="Abd El-Rahim W.M."/>
            <person name="Sadowsky M.J."/>
        </authorList>
    </citation>
    <scope>NUCLEOTIDE SEQUENCE [LARGE SCALE GENOMIC DNA]</scope>
    <source>
        <strain evidence="9 10">DG5B</strain>
    </source>
</reference>
<evidence type="ECO:0000313" key="10">
    <source>
        <dbReference type="Proteomes" id="UP000059542"/>
    </source>
</evidence>
<dbReference type="InterPro" id="IPR022398">
    <property type="entry name" value="Peptidase_S8_His-AS"/>
</dbReference>
<dbReference type="InterPro" id="IPR054399">
    <property type="entry name" value="Fervidolysin-like_N_prodom"/>
</dbReference>